<evidence type="ECO:0000313" key="1">
    <source>
        <dbReference type="EMBL" id="KAG5832052.1"/>
    </source>
</evidence>
<dbReference type="Proteomes" id="UP001044222">
    <property type="component" value="Chromosome 17"/>
</dbReference>
<protein>
    <submittedName>
        <fullName evidence="1">Uncharacterized protein</fullName>
    </submittedName>
</protein>
<evidence type="ECO:0000313" key="2">
    <source>
        <dbReference type="Proteomes" id="UP001044222"/>
    </source>
</evidence>
<sequence>RGHNGRSARALSKQQLKRGKADRACYVRSVTMASGVCQVCPIVKVICPTVYYYLVVVWCIFSTQRLSRDQDEEVTSLMLLLVEELQIWRKESCDGKFISEFQEIIIKQYN</sequence>
<name>A0A9D3LJE1_ANGAN</name>
<gene>
    <name evidence="1" type="ORF">ANANG_G00287010</name>
</gene>
<dbReference type="EMBL" id="JAFIRN010000017">
    <property type="protein sequence ID" value="KAG5832052.1"/>
    <property type="molecule type" value="Genomic_DNA"/>
</dbReference>
<organism evidence="1 2">
    <name type="scientific">Anguilla anguilla</name>
    <name type="common">European freshwater eel</name>
    <name type="synonym">Muraena anguilla</name>
    <dbReference type="NCBI Taxonomy" id="7936"/>
    <lineage>
        <taxon>Eukaryota</taxon>
        <taxon>Metazoa</taxon>
        <taxon>Chordata</taxon>
        <taxon>Craniata</taxon>
        <taxon>Vertebrata</taxon>
        <taxon>Euteleostomi</taxon>
        <taxon>Actinopterygii</taxon>
        <taxon>Neopterygii</taxon>
        <taxon>Teleostei</taxon>
        <taxon>Anguilliformes</taxon>
        <taxon>Anguillidae</taxon>
        <taxon>Anguilla</taxon>
    </lineage>
</organism>
<proteinExistence type="predicted"/>
<reference evidence="1" key="1">
    <citation type="submission" date="2021-01" db="EMBL/GenBank/DDBJ databases">
        <title>A chromosome-scale assembly of European eel, Anguilla anguilla.</title>
        <authorList>
            <person name="Henkel C."/>
            <person name="Jong-Raadsen S.A."/>
            <person name="Dufour S."/>
            <person name="Weltzien F.-A."/>
            <person name="Palstra A.P."/>
            <person name="Pelster B."/>
            <person name="Spaink H.P."/>
            <person name="Van Den Thillart G.E."/>
            <person name="Jansen H."/>
            <person name="Zahm M."/>
            <person name="Klopp C."/>
            <person name="Cedric C."/>
            <person name="Louis A."/>
            <person name="Berthelot C."/>
            <person name="Parey E."/>
            <person name="Roest Crollius H."/>
            <person name="Montfort J."/>
            <person name="Robinson-Rechavi M."/>
            <person name="Bucao C."/>
            <person name="Bouchez O."/>
            <person name="Gislard M."/>
            <person name="Lluch J."/>
            <person name="Milhes M."/>
            <person name="Lampietro C."/>
            <person name="Lopez Roques C."/>
            <person name="Donnadieu C."/>
            <person name="Braasch I."/>
            <person name="Desvignes T."/>
            <person name="Postlethwait J."/>
            <person name="Bobe J."/>
            <person name="Guiguen Y."/>
            <person name="Dirks R."/>
        </authorList>
    </citation>
    <scope>NUCLEOTIDE SEQUENCE</scope>
    <source>
        <strain evidence="1">Tag_6206</strain>
        <tissue evidence="1">Liver</tissue>
    </source>
</reference>
<accession>A0A9D3LJE1</accession>
<comment type="caution">
    <text evidence="1">The sequence shown here is derived from an EMBL/GenBank/DDBJ whole genome shotgun (WGS) entry which is preliminary data.</text>
</comment>
<feature type="non-terminal residue" evidence="1">
    <location>
        <position position="1"/>
    </location>
</feature>
<dbReference type="AlphaFoldDB" id="A0A9D3LJE1"/>
<keyword evidence="2" id="KW-1185">Reference proteome</keyword>